<dbReference type="OrthoDB" id="2014935at2"/>
<sequence>MRFHSLQKLLAWKWRQSRVSFMIWGVSLVLITVATASAFSGLYQNEQERAAMAQTMENPAMTAMVGPGYGLSNYTNGAMMAHEMLLFTMIAFAVMSILMVSKQTRAEEEDGKLELIRALPVGRLSPLMASFITVSSYNIIIGLLIAFGLVAMNFDGIGIEGSFLYGITLACGGLIFTAITAIFAQLSQTARGTLGYSFTFLLLFYFIRAIGDVSNEALSLSSPLGLLLRVEVFVHNYWWPILITFMVYLILVAVAFLLNNRRDVGAGLIATKPGRKKASGWILSTIGLALRIQRTSIIAWLVAMLLLGLSYGSVFGDLEAFFENNEAMKQMLGSNANYSLTEQFITMLMVILAIFSTIPALITFLKIKGEEKKERLGMLLTGTVSRWNIVGVYYLIGILLSTISQFLAVYGLWISSSFVMEEPIPFINFWKAGMAYLPASWFLLTIALCIFGFLPKWTPIIWGYLVFSFIVVYLGEMLDLPEWLAQLSSYSHIPQLPVEAFDWLPIIVLIGLSLIGTVAGFIGFRKRDVIG</sequence>
<feature type="transmembrane region" description="Helical" evidence="1">
    <location>
        <begin position="387"/>
        <end position="413"/>
    </location>
</feature>
<dbReference type="RefSeq" id="WP_109985615.1">
    <property type="nucleotide sequence ID" value="NZ_QGTD01000020.1"/>
</dbReference>
<keyword evidence="1" id="KW-1133">Transmembrane helix</keyword>
<feature type="transmembrane region" description="Helical" evidence="1">
    <location>
        <begin position="297"/>
        <end position="316"/>
    </location>
</feature>
<feature type="transmembrane region" description="Helical" evidence="1">
    <location>
        <begin position="21"/>
        <end position="43"/>
    </location>
</feature>
<feature type="transmembrane region" description="Helical" evidence="1">
    <location>
        <begin position="193"/>
        <end position="211"/>
    </location>
</feature>
<feature type="transmembrane region" description="Helical" evidence="1">
    <location>
        <begin position="127"/>
        <end position="151"/>
    </location>
</feature>
<accession>A0A317KZ36</accession>
<organism evidence="2 3">
    <name type="scientific">Gracilibacillus dipsosauri</name>
    <dbReference type="NCBI Taxonomy" id="178340"/>
    <lineage>
        <taxon>Bacteria</taxon>
        <taxon>Bacillati</taxon>
        <taxon>Bacillota</taxon>
        <taxon>Bacilli</taxon>
        <taxon>Bacillales</taxon>
        <taxon>Bacillaceae</taxon>
        <taxon>Gracilibacillus</taxon>
    </lineage>
</organism>
<feature type="transmembrane region" description="Helical" evidence="1">
    <location>
        <begin position="79"/>
        <end position="100"/>
    </location>
</feature>
<feature type="transmembrane region" description="Helical" evidence="1">
    <location>
        <begin position="433"/>
        <end position="454"/>
    </location>
</feature>
<comment type="caution">
    <text evidence="2">The sequence shown here is derived from an EMBL/GenBank/DDBJ whole genome shotgun (WGS) entry which is preliminary data.</text>
</comment>
<reference evidence="2 3" key="1">
    <citation type="submission" date="2018-05" db="EMBL/GenBank/DDBJ databases">
        <title>Genomic analysis of Gracilibacillus dipsosauri DD1 reveals novel features of a salt-tolerant amylase.</title>
        <authorList>
            <person name="Deutch C.E."/>
            <person name="Yang S."/>
        </authorList>
    </citation>
    <scope>NUCLEOTIDE SEQUENCE [LARGE SCALE GENOMIC DNA]</scope>
    <source>
        <strain evidence="2 3">DD1</strain>
    </source>
</reference>
<feature type="transmembrane region" description="Helical" evidence="1">
    <location>
        <begin position="344"/>
        <end position="367"/>
    </location>
</feature>
<evidence type="ECO:0000256" key="1">
    <source>
        <dbReference type="SAM" id="Phobius"/>
    </source>
</evidence>
<keyword evidence="1" id="KW-0472">Membrane</keyword>
<keyword evidence="1" id="KW-0812">Transmembrane</keyword>
<evidence type="ECO:0000313" key="3">
    <source>
        <dbReference type="Proteomes" id="UP000245624"/>
    </source>
</evidence>
<name>A0A317KZ36_9BACI</name>
<feature type="transmembrane region" description="Helical" evidence="1">
    <location>
        <begin position="237"/>
        <end position="258"/>
    </location>
</feature>
<dbReference type="Proteomes" id="UP000245624">
    <property type="component" value="Unassembled WGS sequence"/>
</dbReference>
<feature type="transmembrane region" description="Helical" evidence="1">
    <location>
        <begin position="500"/>
        <end position="524"/>
    </location>
</feature>
<proteinExistence type="predicted"/>
<protein>
    <submittedName>
        <fullName evidence="2">ABC transporter permease</fullName>
    </submittedName>
</protein>
<feature type="transmembrane region" description="Helical" evidence="1">
    <location>
        <begin position="163"/>
        <end position="186"/>
    </location>
</feature>
<keyword evidence="3" id="KW-1185">Reference proteome</keyword>
<evidence type="ECO:0000313" key="2">
    <source>
        <dbReference type="EMBL" id="PWU66909.1"/>
    </source>
</evidence>
<gene>
    <name evidence="2" type="ORF">DLJ74_18785</name>
</gene>
<dbReference type="EMBL" id="QGTD01000020">
    <property type="protein sequence ID" value="PWU66909.1"/>
    <property type="molecule type" value="Genomic_DNA"/>
</dbReference>
<dbReference type="AlphaFoldDB" id="A0A317KZ36"/>
<feature type="transmembrane region" description="Helical" evidence="1">
    <location>
        <begin position="461"/>
        <end position="480"/>
    </location>
</feature>